<organism evidence="5 6">
    <name type="scientific">Periplaneta americana</name>
    <name type="common">American cockroach</name>
    <name type="synonym">Blatta americana</name>
    <dbReference type="NCBI Taxonomy" id="6978"/>
    <lineage>
        <taxon>Eukaryota</taxon>
        <taxon>Metazoa</taxon>
        <taxon>Ecdysozoa</taxon>
        <taxon>Arthropoda</taxon>
        <taxon>Hexapoda</taxon>
        <taxon>Insecta</taxon>
        <taxon>Pterygota</taxon>
        <taxon>Neoptera</taxon>
        <taxon>Polyneoptera</taxon>
        <taxon>Dictyoptera</taxon>
        <taxon>Blattodea</taxon>
        <taxon>Blattoidea</taxon>
        <taxon>Blattidae</taxon>
        <taxon>Blattinae</taxon>
        <taxon>Periplaneta</taxon>
    </lineage>
</organism>
<proteinExistence type="predicted"/>
<gene>
    <name evidence="5" type="ORF">ANN_08205</name>
</gene>
<dbReference type="Pfam" id="PF13868">
    <property type="entry name" value="TPH"/>
    <property type="match status" value="1"/>
</dbReference>
<evidence type="ECO:0000256" key="3">
    <source>
        <dbReference type="SAM" id="MobiDB-lite"/>
    </source>
</evidence>
<dbReference type="Proteomes" id="UP001148838">
    <property type="component" value="Unassembled WGS sequence"/>
</dbReference>
<name>A0ABQ8T254_PERAM</name>
<dbReference type="PANTHER" id="PTHR28663:SF1">
    <property type="entry name" value="CILIA- AND FLAGELLA- ASSOCIATED PROTEIN 210"/>
    <property type="match status" value="1"/>
</dbReference>
<protein>
    <recommendedName>
        <fullName evidence="4">Trichohyalin-plectin-homology domain-containing protein</fullName>
    </recommendedName>
</protein>
<feature type="domain" description="Trichohyalin-plectin-homology" evidence="4">
    <location>
        <begin position="122"/>
        <end position="469"/>
    </location>
</feature>
<evidence type="ECO:0000313" key="5">
    <source>
        <dbReference type="EMBL" id="KAJ4440073.1"/>
    </source>
</evidence>
<sequence>MNSVPIELPVREFNTGKWVKQDALVLDKSEWNRIKGHMQFLYKDTEYAEEQHMMREKIKEKSQLIIKDWDNTLQNLRERRIAANKARLAAIEKRRNDVQKAFRKEQAAEKKKYLEDCQKALYYNKDNVKMLNQSLRFSEILRTRQEQIKFDKKLKELEEQKEKEYAEKCRQDAEEYIKEKRLRKKKQLEKMQKHREDLQAQIREKEKNKLEEANETEKEREDLKNTKRELELAEECEAKEIAAKKHVYMQQIRDFFDQEREIKEERQHKEEIENKLIEIYGKARRRIEKMRKEKEKQLLNEALEKRGKIRDHLVQTFLKKEADEDILLQRAIAEKQAIAEEERQKKLRYQQQLKEERIQAYRDFLIKEEQIKKEKEEIRKWEMMQRFKENEANKEFYRQKQEKKSKDIEEIRKYYGQQIKEREEVIRQEREEDEKALKQTLKLYDADDQGLLDYAKEIIEESKKRGRYLRPILQAEMMYRNC</sequence>
<dbReference type="InterPro" id="IPR043597">
    <property type="entry name" value="TPH_dom"/>
</dbReference>
<evidence type="ECO:0000256" key="1">
    <source>
        <dbReference type="ARBA" id="ARBA00023054"/>
    </source>
</evidence>
<reference evidence="5 6" key="1">
    <citation type="journal article" date="2022" name="Allergy">
        <title>Genome assembly and annotation of Periplaneta americana reveal a comprehensive cockroach allergen profile.</title>
        <authorList>
            <person name="Wang L."/>
            <person name="Xiong Q."/>
            <person name="Saelim N."/>
            <person name="Wang L."/>
            <person name="Nong W."/>
            <person name="Wan A.T."/>
            <person name="Shi M."/>
            <person name="Liu X."/>
            <person name="Cao Q."/>
            <person name="Hui J.H.L."/>
            <person name="Sookrung N."/>
            <person name="Leung T.F."/>
            <person name="Tungtrongchitr A."/>
            <person name="Tsui S.K.W."/>
        </authorList>
    </citation>
    <scope>NUCLEOTIDE SEQUENCE [LARGE SCALE GENOMIC DNA]</scope>
    <source>
        <tissue evidence="5">Whole body-01</tissue>
    </source>
</reference>
<evidence type="ECO:0000259" key="4">
    <source>
        <dbReference type="Pfam" id="PF13868"/>
    </source>
</evidence>
<feature type="region of interest" description="Disordered" evidence="3">
    <location>
        <begin position="201"/>
        <end position="223"/>
    </location>
</feature>
<keyword evidence="6" id="KW-1185">Reference proteome</keyword>
<dbReference type="PANTHER" id="PTHR28663">
    <property type="entry name" value="COILED-COIL DOMAIN-CONTAINING PROTEIN 173"/>
    <property type="match status" value="1"/>
</dbReference>
<feature type="coiled-coil region" evidence="2">
    <location>
        <begin position="59"/>
        <end position="86"/>
    </location>
</feature>
<comment type="caution">
    <text evidence="5">The sequence shown here is derived from an EMBL/GenBank/DDBJ whole genome shotgun (WGS) entry which is preliminary data.</text>
</comment>
<evidence type="ECO:0000256" key="2">
    <source>
        <dbReference type="SAM" id="Coils"/>
    </source>
</evidence>
<accession>A0ABQ8T254</accession>
<evidence type="ECO:0000313" key="6">
    <source>
        <dbReference type="Proteomes" id="UP001148838"/>
    </source>
</evidence>
<dbReference type="InterPro" id="IPR039986">
    <property type="entry name" value="CFAP210"/>
</dbReference>
<dbReference type="EMBL" id="JAJSOF020000017">
    <property type="protein sequence ID" value="KAJ4440073.1"/>
    <property type="molecule type" value="Genomic_DNA"/>
</dbReference>
<feature type="coiled-coil region" evidence="2">
    <location>
        <begin position="332"/>
        <end position="391"/>
    </location>
</feature>
<keyword evidence="1 2" id="KW-0175">Coiled coil</keyword>